<dbReference type="Pfam" id="PF14392">
    <property type="entry name" value="zf-CCHC_4"/>
    <property type="match status" value="1"/>
</dbReference>
<evidence type="ECO:0000256" key="1">
    <source>
        <dbReference type="PROSITE-ProRule" id="PRU00047"/>
    </source>
</evidence>
<evidence type="ECO:0000313" key="5">
    <source>
        <dbReference type="RefSeq" id="XP_038970953.1"/>
    </source>
</evidence>
<dbReference type="KEGG" id="pda:120104226"/>
<dbReference type="AlphaFoldDB" id="A0A8B8ZHM7"/>
<dbReference type="PROSITE" id="PS50158">
    <property type="entry name" value="ZF_CCHC"/>
    <property type="match status" value="1"/>
</dbReference>
<keyword evidence="1" id="KW-0863">Zinc-finger</keyword>
<keyword evidence="1" id="KW-0862">Zinc</keyword>
<evidence type="ECO:0000259" key="3">
    <source>
        <dbReference type="PROSITE" id="PS50158"/>
    </source>
</evidence>
<dbReference type="GO" id="GO:0008270">
    <property type="term" value="F:zinc ion binding"/>
    <property type="evidence" value="ECO:0007669"/>
    <property type="project" value="UniProtKB-KW"/>
</dbReference>
<gene>
    <name evidence="5" type="primary">LOC120104226</name>
</gene>
<feature type="compositionally biased region" description="Basic and acidic residues" evidence="2">
    <location>
        <begin position="219"/>
        <end position="228"/>
    </location>
</feature>
<dbReference type="GeneID" id="120104226"/>
<evidence type="ECO:0000313" key="4">
    <source>
        <dbReference type="Proteomes" id="UP000228380"/>
    </source>
</evidence>
<dbReference type="RefSeq" id="XP_038970953.1">
    <property type="nucleotide sequence ID" value="XM_039115025.1"/>
</dbReference>
<feature type="region of interest" description="Disordered" evidence="2">
    <location>
        <begin position="210"/>
        <end position="233"/>
    </location>
</feature>
<dbReference type="PANTHER" id="PTHR31286">
    <property type="entry name" value="GLYCINE-RICH CELL WALL STRUCTURAL PROTEIN 1.8-LIKE"/>
    <property type="match status" value="1"/>
</dbReference>
<dbReference type="InterPro" id="IPR040256">
    <property type="entry name" value="At4g02000-like"/>
</dbReference>
<accession>A0A8B8ZHM7</accession>
<sequence>MVSPKKLEKAKSDWSSSTVLVRSLGRRIPADWIGRELTAKVKFGYEAETFQLAEDYVAMRFRREEDREAAMMGGLWLVAGQLLVMECWQANFVLGVNKINRLLVWVQLPGLPLEFWAKDTIMEVAAAAGRPVAMDGFTESRRRMGYAQVKVEVDASLPLWSSVFLRGWSNKVWQNFAYESLPVVCYRCGLIGHGEEDCGAANWMPGRETGAETGGPKAWDVKEEHETWRQPTRRLFGESNVEYSSRGSLSSR</sequence>
<dbReference type="InterPro" id="IPR001878">
    <property type="entry name" value="Znf_CCHC"/>
</dbReference>
<keyword evidence="1" id="KW-0479">Metal-binding</keyword>
<organism evidence="4 5">
    <name type="scientific">Phoenix dactylifera</name>
    <name type="common">Date palm</name>
    <dbReference type="NCBI Taxonomy" id="42345"/>
    <lineage>
        <taxon>Eukaryota</taxon>
        <taxon>Viridiplantae</taxon>
        <taxon>Streptophyta</taxon>
        <taxon>Embryophyta</taxon>
        <taxon>Tracheophyta</taxon>
        <taxon>Spermatophyta</taxon>
        <taxon>Magnoliopsida</taxon>
        <taxon>Liliopsida</taxon>
        <taxon>Arecaceae</taxon>
        <taxon>Coryphoideae</taxon>
        <taxon>Phoeniceae</taxon>
        <taxon>Phoenix</taxon>
    </lineage>
</organism>
<reference evidence="4" key="1">
    <citation type="journal article" date="2019" name="Nat. Commun.">
        <title>Genome-wide association mapping of date palm fruit traits.</title>
        <authorList>
            <person name="Hazzouri K.M."/>
            <person name="Gros-Balthazard M."/>
            <person name="Flowers J.M."/>
            <person name="Copetti D."/>
            <person name="Lemansour A."/>
            <person name="Lebrun M."/>
            <person name="Masmoudi K."/>
            <person name="Ferrand S."/>
            <person name="Dhar M.I."/>
            <person name="Fresquez Z.A."/>
            <person name="Rosas U."/>
            <person name="Zhang J."/>
            <person name="Talag J."/>
            <person name="Lee S."/>
            <person name="Kudrna D."/>
            <person name="Powell R.F."/>
            <person name="Leitch I.J."/>
            <person name="Krueger R.R."/>
            <person name="Wing R.A."/>
            <person name="Amiri K.M.A."/>
            <person name="Purugganan M.D."/>
        </authorList>
    </citation>
    <scope>NUCLEOTIDE SEQUENCE [LARGE SCALE GENOMIC DNA]</scope>
    <source>
        <strain evidence="4">cv. Khalas</strain>
    </source>
</reference>
<dbReference type="InterPro" id="IPR025836">
    <property type="entry name" value="Zn_knuckle_CX2CX4HX4C"/>
</dbReference>
<reference evidence="5" key="2">
    <citation type="submission" date="2025-08" db="UniProtKB">
        <authorList>
            <consortium name="RefSeq"/>
        </authorList>
    </citation>
    <scope>IDENTIFICATION</scope>
    <source>
        <tissue evidence="5">Young leaves</tissue>
    </source>
</reference>
<dbReference type="Proteomes" id="UP000228380">
    <property type="component" value="Chromosome 1"/>
</dbReference>
<dbReference type="GO" id="GO:0003676">
    <property type="term" value="F:nucleic acid binding"/>
    <property type="evidence" value="ECO:0007669"/>
    <property type="project" value="InterPro"/>
</dbReference>
<evidence type="ECO:0000256" key="2">
    <source>
        <dbReference type="SAM" id="MobiDB-lite"/>
    </source>
</evidence>
<dbReference type="PANTHER" id="PTHR31286:SF99">
    <property type="entry name" value="DUF4283 DOMAIN-CONTAINING PROTEIN"/>
    <property type="match status" value="1"/>
</dbReference>
<name>A0A8B8ZHM7_PHODC</name>
<feature type="domain" description="CCHC-type" evidence="3">
    <location>
        <begin position="185"/>
        <end position="198"/>
    </location>
</feature>
<proteinExistence type="predicted"/>
<protein>
    <submittedName>
        <fullName evidence="5">Uncharacterized protein LOC120104226</fullName>
    </submittedName>
</protein>
<keyword evidence="4" id="KW-1185">Reference proteome</keyword>
<dbReference type="OrthoDB" id="786188at2759"/>